<protein>
    <submittedName>
        <fullName evidence="2">Uncharacterized protein</fullName>
    </submittedName>
</protein>
<keyword evidence="1" id="KW-1133">Transmembrane helix</keyword>
<keyword evidence="3" id="KW-1185">Reference proteome</keyword>
<evidence type="ECO:0000313" key="3">
    <source>
        <dbReference type="Proteomes" id="UP000288587"/>
    </source>
</evidence>
<reference evidence="2 3" key="1">
    <citation type="submission" date="2019-01" db="EMBL/GenBank/DDBJ databases">
        <authorList>
            <person name="Chen W.-M."/>
        </authorList>
    </citation>
    <scope>NUCLEOTIDE SEQUENCE [LARGE SCALE GENOMIC DNA]</scope>
    <source>
        <strain evidence="2 3">CCP-18</strain>
    </source>
</reference>
<feature type="transmembrane region" description="Helical" evidence="1">
    <location>
        <begin position="68"/>
        <end position="89"/>
    </location>
</feature>
<sequence length="262" mass="27946">MPYPRAWLYLLLLLGLTGLAFWPSYFGKLDAVPWQFHVHGVTATLWMLLLVAQGLLIHGGRRAGHRLLGTSAVLLVPAFLAGGLLVMGTMAQGKSPFHAMYAHRLIAIDFFATLGFAGFVAAALAQRRRVAAHAGWLMATPLLLVSPVLARLFTGFLPPFAMRGLEDLPRFAGSVQLAQLVALAIAVALALQARQHAKPYLWAAGVLVVQSVGFQFFGDLNAWNALCQSWAATPPAVQALLGVALGAGVVGWGWRAAPPRGA</sequence>
<feature type="transmembrane region" description="Helical" evidence="1">
    <location>
        <begin position="136"/>
        <end position="157"/>
    </location>
</feature>
<feature type="transmembrane region" description="Helical" evidence="1">
    <location>
        <begin position="177"/>
        <end position="193"/>
    </location>
</feature>
<dbReference type="OrthoDB" id="822156at2"/>
<name>A0A3S2VJA4_9BURK</name>
<feature type="transmembrane region" description="Helical" evidence="1">
    <location>
        <begin position="237"/>
        <end position="257"/>
    </location>
</feature>
<dbReference type="EMBL" id="SACM01000001">
    <property type="protein sequence ID" value="RVT88618.1"/>
    <property type="molecule type" value="Genomic_DNA"/>
</dbReference>
<evidence type="ECO:0000313" key="2">
    <source>
        <dbReference type="EMBL" id="RVT88618.1"/>
    </source>
</evidence>
<feature type="transmembrane region" description="Helical" evidence="1">
    <location>
        <begin position="101"/>
        <end position="124"/>
    </location>
</feature>
<proteinExistence type="predicted"/>
<dbReference type="RefSeq" id="WP_127681974.1">
    <property type="nucleotide sequence ID" value="NZ_SACM01000001.1"/>
</dbReference>
<keyword evidence="1" id="KW-0472">Membrane</keyword>
<dbReference type="Proteomes" id="UP000288587">
    <property type="component" value="Unassembled WGS sequence"/>
</dbReference>
<comment type="caution">
    <text evidence="2">The sequence shown here is derived from an EMBL/GenBank/DDBJ whole genome shotgun (WGS) entry which is preliminary data.</text>
</comment>
<evidence type="ECO:0000256" key="1">
    <source>
        <dbReference type="SAM" id="Phobius"/>
    </source>
</evidence>
<keyword evidence="1" id="KW-0812">Transmembrane</keyword>
<feature type="transmembrane region" description="Helical" evidence="1">
    <location>
        <begin position="200"/>
        <end position="217"/>
    </location>
</feature>
<dbReference type="AlphaFoldDB" id="A0A3S2VJA4"/>
<feature type="transmembrane region" description="Helical" evidence="1">
    <location>
        <begin position="36"/>
        <end position="56"/>
    </location>
</feature>
<gene>
    <name evidence="2" type="ORF">EOD73_06525</name>
</gene>
<accession>A0A3S2VJA4</accession>
<organism evidence="2 3">
    <name type="scientific">Inhella crocodyli</name>
    <dbReference type="NCBI Taxonomy" id="2499851"/>
    <lineage>
        <taxon>Bacteria</taxon>
        <taxon>Pseudomonadati</taxon>
        <taxon>Pseudomonadota</taxon>
        <taxon>Betaproteobacteria</taxon>
        <taxon>Burkholderiales</taxon>
        <taxon>Sphaerotilaceae</taxon>
        <taxon>Inhella</taxon>
    </lineage>
</organism>